<evidence type="ECO:0000256" key="1">
    <source>
        <dbReference type="ARBA" id="ARBA00007469"/>
    </source>
</evidence>
<keyword evidence="5" id="KW-1185">Reference proteome</keyword>
<comment type="similarity">
    <text evidence="1 2">Belongs to the RNase T2 family.</text>
</comment>
<evidence type="ECO:0000256" key="3">
    <source>
        <dbReference type="SAM" id="SignalP"/>
    </source>
</evidence>
<accession>A0A922I9C0</accession>
<dbReference type="PANTHER" id="PTHR11240">
    <property type="entry name" value="RIBONUCLEASE T2"/>
    <property type="match status" value="1"/>
</dbReference>
<name>A0A922I9C0_DERFA</name>
<dbReference type="GO" id="GO:0005576">
    <property type="term" value="C:extracellular region"/>
    <property type="evidence" value="ECO:0007669"/>
    <property type="project" value="TreeGrafter"/>
</dbReference>
<dbReference type="Proteomes" id="UP000790347">
    <property type="component" value="Unassembled WGS sequence"/>
</dbReference>
<dbReference type="GO" id="GO:0006401">
    <property type="term" value="P:RNA catabolic process"/>
    <property type="evidence" value="ECO:0007669"/>
    <property type="project" value="TreeGrafter"/>
</dbReference>
<dbReference type="InterPro" id="IPR001568">
    <property type="entry name" value="RNase_T2-like"/>
</dbReference>
<gene>
    <name evidence="4" type="primary">RNASET2_1</name>
    <name evidence="4" type="ORF">DERF_000718</name>
</gene>
<evidence type="ECO:0000256" key="2">
    <source>
        <dbReference type="RuleBase" id="RU004328"/>
    </source>
</evidence>
<keyword evidence="3" id="KW-0732">Signal</keyword>
<comment type="caution">
    <text evidence="4">The sequence shown here is derived from an EMBL/GenBank/DDBJ whole genome shotgun (WGS) entry which is preliminary data.</text>
</comment>
<feature type="chain" id="PRO_5037679827" evidence="3">
    <location>
        <begin position="17"/>
        <end position="282"/>
    </location>
</feature>
<dbReference type="AlphaFoldDB" id="A0A922I9C0"/>
<evidence type="ECO:0000313" key="4">
    <source>
        <dbReference type="EMBL" id="KAH9526652.1"/>
    </source>
</evidence>
<dbReference type="EMBL" id="ASGP02000001">
    <property type="protein sequence ID" value="KAH9526652.1"/>
    <property type="molecule type" value="Genomic_DNA"/>
</dbReference>
<organism evidence="4 5">
    <name type="scientific">Dermatophagoides farinae</name>
    <name type="common">American house dust mite</name>
    <dbReference type="NCBI Taxonomy" id="6954"/>
    <lineage>
        <taxon>Eukaryota</taxon>
        <taxon>Metazoa</taxon>
        <taxon>Ecdysozoa</taxon>
        <taxon>Arthropoda</taxon>
        <taxon>Chelicerata</taxon>
        <taxon>Arachnida</taxon>
        <taxon>Acari</taxon>
        <taxon>Acariformes</taxon>
        <taxon>Sarcoptiformes</taxon>
        <taxon>Astigmata</taxon>
        <taxon>Psoroptidia</taxon>
        <taxon>Analgoidea</taxon>
        <taxon>Pyroglyphidae</taxon>
        <taxon>Dermatophagoidinae</taxon>
        <taxon>Dermatophagoides</taxon>
    </lineage>
</organism>
<dbReference type="PANTHER" id="PTHR11240:SF22">
    <property type="entry name" value="RIBONUCLEASE T2"/>
    <property type="match status" value="1"/>
</dbReference>
<dbReference type="Pfam" id="PF00445">
    <property type="entry name" value="Ribonuclease_T2"/>
    <property type="match status" value="1"/>
</dbReference>
<dbReference type="SUPFAM" id="SSF55895">
    <property type="entry name" value="Ribonuclease Rh-like"/>
    <property type="match status" value="1"/>
</dbReference>
<dbReference type="Gene3D" id="3.90.730.10">
    <property type="entry name" value="Ribonuclease T2-like"/>
    <property type="match status" value="1"/>
</dbReference>
<dbReference type="GO" id="GO:0003723">
    <property type="term" value="F:RNA binding"/>
    <property type="evidence" value="ECO:0007669"/>
    <property type="project" value="InterPro"/>
</dbReference>
<sequence>MFQSLKISLLLFFVNCFDDGLSKQCRPLNQQRQGFRLVLRYPPGWCVSMPRDECDGPADWIIQGFWPTPIIAHDDHSTTRFNHHRNRLQFCCHKQQFNEKKLASIIEQLKIYWPSESYTNHHEYWQQQWNRYGACSHDPTAINRPLSRIHNYDQIDVAEYFALALDLFRRIHIRKWLDDNHLTPSNNHTIQTNRIRETLNSHLNQMDQSSMVYQLRCAHGGNNDIVIPKTRRRNILNEIRFCFDDRLEMIDCAKFADTDQHTGRTGICDDDHVYYVDKSGWP</sequence>
<dbReference type="InterPro" id="IPR036430">
    <property type="entry name" value="RNase_T2-like_sf"/>
</dbReference>
<dbReference type="GO" id="GO:0033897">
    <property type="term" value="F:ribonuclease T2 activity"/>
    <property type="evidence" value="ECO:0007669"/>
    <property type="project" value="InterPro"/>
</dbReference>
<protein>
    <submittedName>
        <fullName evidence="4">Ribonuclease T2</fullName>
    </submittedName>
</protein>
<evidence type="ECO:0000313" key="5">
    <source>
        <dbReference type="Proteomes" id="UP000790347"/>
    </source>
</evidence>
<proteinExistence type="inferred from homology"/>
<reference evidence="4" key="1">
    <citation type="submission" date="2013-05" db="EMBL/GenBank/DDBJ databases">
        <authorList>
            <person name="Yim A.K.Y."/>
            <person name="Chan T.F."/>
            <person name="Ji K.M."/>
            <person name="Liu X.Y."/>
            <person name="Zhou J.W."/>
            <person name="Li R.Q."/>
            <person name="Yang K.Y."/>
            <person name="Li J."/>
            <person name="Li M."/>
            <person name="Law P.T.W."/>
            <person name="Wu Y.L."/>
            <person name="Cai Z.L."/>
            <person name="Qin H."/>
            <person name="Bao Y."/>
            <person name="Leung R.K.K."/>
            <person name="Ng P.K.S."/>
            <person name="Zou J."/>
            <person name="Zhong X.J."/>
            <person name="Ran P.X."/>
            <person name="Zhong N.S."/>
            <person name="Liu Z.G."/>
            <person name="Tsui S.K.W."/>
        </authorList>
    </citation>
    <scope>NUCLEOTIDE SEQUENCE</scope>
    <source>
        <strain evidence="4">Derf</strain>
        <tissue evidence="4">Whole organism</tissue>
    </source>
</reference>
<reference evidence="4" key="2">
    <citation type="journal article" date="2022" name="Res Sq">
        <title>Comparative Genomics Reveals Insights into the Divergent Evolution of Astigmatic Mites and Household Pest Adaptations.</title>
        <authorList>
            <person name="Xiong Q."/>
            <person name="Wan A.T.-Y."/>
            <person name="Liu X.-Y."/>
            <person name="Fung C.S.-H."/>
            <person name="Xiao X."/>
            <person name="Malainual N."/>
            <person name="Hou J."/>
            <person name="Wang L."/>
            <person name="Wang M."/>
            <person name="Yang K."/>
            <person name="Cui Y."/>
            <person name="Leung E."/>
            <person name="Nong W."/>
            <person name="Shin S.-K."/>
            <person name="Au S."/>
            <person name="Jeong K.Y."/>
            <person name="Chew F.T."/>
            <person name="Hui J."/>
            <person name="Leung T.F."/>
            <person name="Tungtrongchitr A."/>
            <person name="Zhong N."/>
            <person name="Liu Z."/>
            <person name="Tsui S."/>
        </authorList>
    </citation>
    <scope>NUCLEOTIDE SEQUENCE</scope>
    <source>
        <strain evidence="4">Derf</strain>
        <tissue evidence="4">Whole organism</tissue>
    </source>
</reference>
<feature type="signal peptide" evidence="3">
    <location>
        <begin position="1"/>
        <end position="16"/>
    </location>
</feature>